<evidence type="ECO:0000259" key="1">
    <source>
        <dbReference type="PROSITE" id="PS50164"/>
    </source>
</evidence>
<protein>
    <submittedName>
        <fullName evidence="2">GIY-YIG nuclease family protein</fullName>
    </submittedName>
</protein>
<name>A0A414T916_9BACT</name>
<dbReference type="PROSITE" id="PS50164">
    <property type="entry name" value="GIY_YIG"/>
    <property type="match status" value="1"/>
</dbReference>
<dbReference type="Proteomes" id="UP000286501">
    <property type="component" value="Unassembled WGS sequence"/>
</dbReference>
<organism evidence="2 3">
    <name type="scientific">Segatella copri</name>
    <dbReference type="NCBI Taxonomy" id="165179"/>
    <lineage>
        <taxon>Bacteria</taxon>
        <taxon>Pseudomonadati</taxon>
        <taxon>Bacteroidota</taxon>
        <taxon>Bacteroidia</taxon>
        <taxon>Bacteroidales</taxon>
        <taxon>Prevotellaceae</taxon>
        <taxon>Segatella</taxon>
    </lineage>
</organism>
<proteinExistence type="predicted"/>
<dbReference type="Gene3D" id="3.40.1440.10">
    <property type="entry name" value="GIY-YIG endonuclease"/>
    <property type="match status" value="1"/>
</dbReference>
<gene>
    <name evidence="2" type="ORF">DW250_16200</name>
</gene>
<dbReference type="CDD" id="cd10446">
    <property type="entry name" value="GIY-YIG_unchar_1"/>
    <property type="match status" value="1"/>
</dbReference>
<comment type="caution">
    <text evidence="2">The sequence shown here is derived from an EMBL/GenBank/DDBJ whole genome shotgun (WGS) entry which is preliminary data.</text>
</comment>
<dbReference type="RefSeq" id="WP_118201916.1">
    <property type="nucleotide sequence ID" value="NZ_QRIE01000081.1"/>
</dbReference>
<dbReference type="AlphaFoldDB" id="A0A414T916"/>
<dbReference type="InterPro" id="IPR000305">
    <property type="entry name" value="GIY-YIG_endonuc"/>
</dbReference>
<dbReference type="SUPFAM" id="SSF82771">
    <property type="entry name" value="GIY-YIG endonuclease"/>
    <property type="match status" value="1"/>
</dbReference>
<feature type="domain" description="GIY-YIG" evidence="1">
    <location>
        <begin position="178"/>
        <end position="271"/>
    </location>
</feature>
<evidence type="ECO:0000313" key="2">
    <source>
        <dbReference type="EMBL" id="RHG60158.1"/>
    </source>
</evidence>
<dbReference type="InterPro" id="IPR035901">
    <property type="entry name" value="GIY-YIG_endonuc_sf"/>
</dbReference>
<accession>A0A414T916</accession>
<reference evidence="2 3" key="1">
    <citation type="submission" date="2018-08" db="EMBL/GenBank/DDBJ databases">
        <title>A genome reference for cultivated species of the human gut microbiota.</title>
        <authorList>
            <person name="Zou Y."/>
            <person name="Xue W."/>
            <person name="Luo G."/>
        </authorList>
    </citation>
    <scope>NUCLEOTIDE SEQUENCE [LARGE SCALE GENOMIC DNA]</scope>
    <source>
        <strain evidence="2 3">AM22-1</strain>
    </source>
</reference>
<sequence>MILLNDILRLPDPKNVKVRFNLSFGTKRPAIDYFTDQTEESKQHMLDGQYWNYARKSNFSNGNITLGFVPIPQKQDCWLLFHIGKIVQDLGIQNGVGYEYEELDEYKEYIGRIVIRFKNHSQNLIRIGENVLPECIVEEILPNVYNNDYFPGYSNVNVSWLSLKNLITKDSWRSALENQKGVYLLVDSNTGKQYVGSAYGEDMILGRWETYIRTCHGGNKLLKDLGTDYIKNNFYFTILETFNKDTDDQIIIDRESHWKDVLFTRKFGYNKN</sequence>
<evidence type="ECO:0000313" key="3">
    <source>
        <dbReference type="Proteomes" id="UP000286501"/>
    </source>
</evidence>
<dbReference type="EMBL" id="QRIN01000152">
    <property type="protein sequence ID" value="RHG60158.1"/>
    <property type="molecule type" value="Genomic_DNA"/>
</dbReference>